<feature type="transmembrane region" description="Helical" evidence="7">
    <location>
        <begin position="12"/>
        <end position="31"/>
    </location>
</feature>
<reference evidence="10" key="1">
    <citation type="submission" date="2018-11" db="EMBL/GenBank/DDBJ databases">
        <title>Complete genome sequence of Paenibacillus sp. ML311-T8.</title>
        <authorList>
            <person name="Nam Y.-D."/>
            <person name="Kang J."/>
            <person name="Chung W.-H."/>
            <person name="Park Y.S."/>
        </authorList>
    </citation>
    <scope>NUCLEOTIDE SEQUENCE [LARGE SCALE GENOMIC DNA]</scope>
    <source>
        <strain evidence="10">ML311-T8</strain>
    </source>
</reference>
<feature type="transmembrane region" description="Helical" evidence="7">
    <location>
        <begin position="213"/>
        <end position="234"/>
    </location>
</feature>
<keyword evidence="3" id="KW-1003">Cell membrane</keyword>
<comment type="subcellular location">
    <subcellularLocation>
        <location evidence="1 7">Cell membrane</location>
        <topology evidence="1 7">Multi-pass membrane protein</topology>
    </subcellularLocation>
</comment>
<dbReference type="InterPro" id="IPR051393">
    <property type="entry name" value="ABC_transporter_permease"/>
</dbReference>
<dbReference type="PROSITE" id="PS50928">
    <property type="entry name" value="ABC_TM1"/>
    <property type="match status" value="1"/>
</dbReference>
<gene>
    <name evidence="9" type="ORF">EHS13_24235</name>
</gene>
<evidence type="ECO:0000313" key="10">
    <source>
        <dbReference type="Proteomes" id="UP000426246"/>
    </source>
</evidence>
<feature type="transmembrane region" description="Helical" evidence="7">
    <location>
        <begin position="261"/>
        <end position="282"/>
    </location>
</feature>
<name>A0A6B8RPN3_9BACL</name>
<dbReference type="OrthoDB" id="42781at2"/>
<evidence type="ECO:0000259" key="8">
    <source>
        <dbReference type="PROSITE" id="PS50928"/>
    </source>
</evidence>
<proteinExistence type="inferred from homology"/>
<dbReference type="Proteomes" id="UP000426246">
    <property type="component" value="Chromosome"/>
</dbReference>
<keyword evidence="6 7" id="KW-0472">Membrane</keyword>
<evidence type="ECO:0000256" key="2">
    <source>
        <dbReference type="ARBA" id="ARBA00022448"/>
    </source>
</evidence>
<organism evidence="9 10">
    <name type="scientific">Paenibacillus psychroresistens</name>
    <dbReference type="NCBI Taxonomy" id="1778678"/>
    <lineage>
        <taxon>Bacteria</taxon>
        <taxon>Bacillati</taxon>
        <taxon>Bacillota</taxon>
        <taxon>Bacilli</taxon>
        <taxon>Bacillales</taxon>
        <taxon>Paenibacillaceae</taxon>
        <taxon>Paenibacillus</taxon>
    </lineage>
</organism>
<feature type="transmembrane region" description="Helical" evidence="7">
    <location>
        <begin position="72"/>
        <end position="94"/>
    </location>
</feature>
<feature type="transmembrane region" description="Helical" evidence="7">
    <location>
        <begin position="106"/>
        <end position="126"/>
    </location>
</feature>
<dbReference type="InterPro" id="IPR035906">
    <property type="entry name" value="MetI-like_sf"/>
</dbReference>
<dbReference type="RefSeq" id="WP_155702874.1">
    <property type="nucleotide sequence ID" value="NZ_CP034235.1"/>
</dbReference>
<protein>
    <submittedName>
        <fullName evidence="9">Sugar ABC transporter permease</fullName>
    </submittedName>
</protein>
<keyword evidence="2 7" id="KW-0813">Transport</keyword>
<evidence type="ECO:0000256" key="4">
    <source>
        <dbReference type="ARBA" id="ARBA00022692"/>
    </source>
</evidence>
<evidence type="ECO:0000256" key="7">
    <source>
        <dbReference type="RuleBase" id="RU363032"/>
    </source>
</evidence>
<evidence type="ECO:0000256" key="1">
    <source>
        <dbReference type="ARBA" id="ARBA00004651"/>
    </source>
</evidence>
<evidence type="ECO:0000256" key="6">
    <source>
        <dbReference type="ARBA" id="ARBA00023136"/>
    </source>
</evidence>
<dbReference type="Pfam" id="PF00528">
    <property type="entry name" value="BPD_transp_1"/>
    <property type="match status" value="1"/>
</dbReference>
<dbReference type="PANTHER" id="PTHR30193:SF37">
    <property type="entry name" value="INNER MEMBRANE ABC TRANSPORTER PERMEASE PROTEIN YCJO"/>
    <property type="match status" value="1"/>
</dbReference>
<dbReference type="GO" id="GO:0005886">
    <property type="term" value="C:plasma membrane"/>
    <property type="evidence" value="ECO:0007669"/>
    <property type="project" value="UniProtKB-SubCell"/>
</dbReference>
<evidence type="ECO:0000313" key="9">
    <source>
        <dbReference type="EMBL" id="QGQ97774.1"/>
    </source>
</evidence>
<feature type="transmembrane region" description="Helical" evidence="7">
    <location>
        <begin position="157"/>
        <end position="180"/>
    </location>
</feature>
<keyword evidence="10" id="KW-1185">Reference proteome</keyword>
<sequence>MLRKARARLDLLVFILPTILIFTVVVIYSTIQTFYSSFFDWDGLSTAKFIFLDNYKRIFEDPLFYISNKNQVIFAIGLGIYQIGVGGLLAFLLSSKKIFGRKLFKSFFFIPVTLSIVVVSQLWVSIYSYDFGLINKALEWLGINYRQSWLSDSNTSIYAIVFANAWQYMGINMLLIYAGIKAIPEQYFEAATIDGANTFQTHLKITIPLLQETLKLCLIISLTGGFTAFTNMYLMTNGGPGNVDYTLTFMMYSSAFKANEYGYGSTAATLLILQCIALTVVINRFVAREKITY</sequence>
<dbReference type="KEGG" id="ppsc:EHS13_24235"/>
<keyword evidence="4 7" id="KW-0812">Transmembrane</keyword>
<comment type="similarity">
    <text evidence="7">Belongs to the binding-protein-dependent transport system permease family.</text>
</comment>
<dbReference type="Gene3D" id="1.10.3720.10">
    <property type="entry name" value="MetI-like"/>
    <property type="match status" value="1"/>
</dbReference>
<dbReference type="PANTHER" id="PTHR30193">
    <property type="entry name" value="ABC TRANSPORTER PERMEASE PROTEIN"/>
    <property type="match status" value="1"/>
</dbReference>
<dbReference type="AlphaFoldDB" id="A0A6B8RPN3"/>
<dbReference type="InterPro" id="IPR000515">
    <property type="entry name" value="MetI-like"/>
</dbReference>
<dbReference type="EMBL" id="CP034235">
    <property type="protein sequence ID" value="QGQ97774.1"/>
    <property type="molecule type" value="Genomic_DNA"/>
</dbReference>
<feature type="domain" description="ABC transmembrane type-1" evidence="8">
    <location>
        <begin position="68"/>
        <end position="282"/>
    </location>
</feature>
<evidence type="ECO:0000256" key="3">
    <source>
        <dbReference type="ARBA" id="ARBA00022475"/>
    </source>
</evidence>
<accession>A0A6B8RPN3</accession>
<dbReference type="GO" id="GO:0055085">
    <property type="term" value="P:transmembrane transport"/>
    <property type="evidence" value="ECO:0007669"/>
    <property type="project" value="InterPro"/>
</dbReference>
<evidence type="ECO:0000256" key="5">
    <source>
        <dbReference type="ARBA" id="ARBA00022989"/>
    </source>
</evidence>
<dbReference type="CDD" id="cd06261">
    <property type="entry name" value="TM_PBP2"/>
    <property type="match status" value="1"/>
</dbReference>
<dbReference type="SUPFAM" id="SSF161098">
    <property type="entry name" value="MetI-like"/>
    <property type="match status" value="1"/>
</dbReference>
<keyword evidence="5 7" id="KW-1133">Transmembrane helix</keyword>